<feature type="transmembrane region" description="Helical" evidence="7">
    <location>
        <begin position="266"/>
        <end position="287"/>
    </location>
</feature>
<dbReference type="Gene3D" id="1.20.1720.10">
    <property type="entry name" value="Multidrug resistance protein D"/>
    <property type="match status" value="1"/>
</dbReference>
<gene>
    <name evidence="9" type="ORF">IV68_GL000249</name>
</gene>
<keyword evidence="6 7" id="KW-0472">Membrane</keyword>
<dbReference type="STRING" id="1123500.GCA_000420365_00255"/>
<feature type="transmembrane region" description="Helical" evidence="7">
    <location>
        <begin position="77"/>
        <end position="93"/>
    </location>
</feature>
<dbReference type="EMBL" id="JQAX01000001">
    <property type="protein sequence ID" value="KRN33449.1"/>
    <property type="molecule type" value="Genomic_DNA"/>
</dbReference>
<feature type="transmembrane region" description="Helical" evidence="7">
    <location>
        <begin position="167"/>
        <end position="187"/>
    </location>
</feature>
<feature type="transmembrane region" description="Helical" evidence="7">
    <location>
        <begin position="333"/>
        <end position="350"/>
    </location>
</feature>
<feature type="transmembrane region" description="Helical" evidence="7">
    <location>
        <begin position="134"/>
        <end position="155"/>
    </location>
</feature>
<dbReference type="InParanoid" id="A0A0R2FYF1"/>
<dbReference type="Gene3D" id="1.20.1250.20">
    <property type="entry name" value="MFS general substrate transporter like domains"/>
    <property type="match status" value="1"/>
</dbReference>
<proteinExistence type="predicted"/>
<evidence type="ECO:0000256" key="4">
    <source>
        <dbReference type="ARBA" id="ARBA00022692"/>
    </source>
</evidence>
<evidence type="ECO:0000256" key="5">
    <source>
        <dbReference type="ARBA" id="ARBA00022989"/>
    </source>
</evidence>
<dbReference type="eggNOG" id="COG2814">
    <property type="taxonomic scope" value="Bacteria"/>
</dbReference>
<reference evidence="9 10" key="1">
    <citation type="journal article" date="2015" name="Genome Announc.">
        <title>Expanding the biotechnology potential of lactobacilli through comparative genomics of 213 strains and associated genera.</title>
        <authorList>
            <person name="Sun Z."/>
            <person name="Harris H.M."/>
            <person name="McCann A."/>
            <person name="Guo C."/>
            <person name="Argimon S."/>
            <person name="Zhang W."/>
            <person name="Yang X."/>
            <person name="Jeffery I.B."/>
            <person name="Cooney J.C."/>
            <person name="Kagawa T.F."/>
            <person name="Liu W."/>
            <person name="Song Y."/>
            <person name="Salvetti E."/>
            <person name="Wrobel A."/>
            <person name="Rasinkangas P."/>
            <person name="Parkhill J."/>
            <person name="Rea M.C."/>
            <person name="O'Sullivan O."/>
            <person name="Ritari J."/>
            <person name="Douillard F.P."/>
            <person name="Paul Ross R."/>
            <person name="Yang R."/>
            <person name="Briner A.E."/>
            <person name="Felis G.E."/>
            <person name="de Vos W.M."/>
            <person name="Barrangou R."/>
            <person name="Klaenhammer T.R."/>
            <person name="Caufield P.W."/>
            <person name="Cui Y."/>
            <person name="Zhang H."/>
            <person name="O'Toole P.W."/>
        </authorList>
    </citation>
    <scope>NUCLEOTIDE SEQUENCE [LARGE SCALE GENOMIC DNA]</scope>
    <source>
        <strain evidence="9 10">DSM 20190</strain>
    </source>
</reference>
<keyword evidence="5 7" id="KW-1133">Transmembrane helix</keyword>
<name>A0A0R2FYF1_9LACO</name>
<evidence type="ECO:0000256" key="7">
    <source>
        <dbReference type="SAM" id="Phobius"/>
    </source>
</evidence>
<evidence type="ECO:0000313" key="9">
    <source>
        <dbReference type="EMBL" id="KRN33449.1"/>
    </source>
</evidence>
<evidence type="ECO:0000256" key="6">
    <source>
        <dbReference type="ARBA" id="ARBA00023136"/>
    </source>
</evidence>
<evidence type="ECO:0000256" key="3">
    <source>
        <dbReference type="ARBA" id="ARBA00022475"/>
    </source>
</evidence>
<feature type="transmembrane region" description="Helical" evidence="7">
    <location>
        <begin position="99"/>
        <end position="122"/>
    </location>
</feature>
<feature type="transmembrane region" description="Helical" evidence="7">
    <location>
        <begin position="226"/>
        <end position="246"/>
    </location>
</feature>
<keyword evidence="2" id="KW-0813">Transport</keyword>
<dbReference type="InterPro" id="IPR004638">
    <property type="entry name" value="EmrB-like"/>
</dbReference>
<dbReference type="NCBIfam" id="TIGR00711">
    <property type="entry name" value="efflux_EmrB"/>
    <property type="match status" value="1"/>
</dbReference>
<dbReference type="Pfam" id="PF07690">
    <property type="entry name" value="MFS_1"/>
    <property type="match status" value="1"/>
</dbReference>
<protein>
    <submittedName>
        <fullName evidence="9">Transport protein</fullName>
    </submittedName>
</protein>
<keyword evidence="3" id="KW-1003">Cell membrane</keyword>
<dbReference type="RefSeq" id="WP_022791058.1">
    <property type="nucleotide sequence ID" value="NZ_ATUU01000001.1"/>
</dbReference>
<keyword evidence="4 7" id="KW-0812">Transmembrane</keyword>
<dbReference type="Proteomes" id="UP000051296">
    <property type="component" value="Unassembled WGS sequence"/>
</dbReference>
<dbReference type="GO" id="GO:0005886">
    <property type="term" value="C:plasma membrane"/>
    <property type="evidence" value="ECO:0007669"/>
    <property type="project" value="UniProtKB-SubCell"/>
</dbReference>
<organism evidence="9 10">
    <name type="scientific">Weissella halotolerans DSM 20190</name>
    <dbReference type="NCBI Taxonomy" id="1123500"/>
    <lineage>
        <taxon>Bacteria</taxon>
        <taxon>Bacillati</taxon>
        <taxon>Bacillota</taxon>
        <taxon>Bacilli</taxon>
        <taxon>Lactobacillales</taxon>
        <taxon>Lactobacillaceae</taxon>
        <taxon>Weissella</taxon>
    </lineage>
</organism>
<dbReference type="InterPro" id="IPR020846">
    <property type="entry name" value="MFS_dom"/>
</dbReference>
<dbReference type="InterPro" id="IPR036259">
    <property type="entry name" value="MFS_trans_sf"/>
</dbReference>
<sequence length="453" mass="48347">MQDAKISKRLIGAIISAGIMAFSGIVVETAMNITFPTLMQEFGVSTPTVQWMTTIYLLMVAIVVPISSWLKRNFKTRYLFLTAVLLFIAGVVIDASAPVFGALLLGRMIQGIGTGIALPLMFNIILDQVPLPKIGMMMGVGTLIIAVAPAVGPTFGGVVVNSLGWRYIFIILLPFLLVALLMGLKTIDQKEELRKSKFNWVNFFFIVLMFTGFIIAFSNLSSLAEHAVMVAVALALGIVGIIGFIWTSQHSKTPIIDLTVFKNRSFSGHVMSFFIFQLIALGLSFILPNYIQLVNHSTATMAGLMVLPGAVLGAILAPFGGQMLDRLGARKPILTGVTLTLVALILLAVFGRALPDWLICLAYLIFMAGTGFAFGNTMTSGLNQLARQQNADGNAVLNATQQFAGATGTSIAAAVVAMSQKGTAGMTMGTAIGSQHAFMLFIALALILAKATK</sequence>
<evidence type="ECO:0000313" key="10">
    <source>
        <dbReference type="Proteomes" id="UP000051296"/>
    </source>
</evidence>
<dbReference type="SUPFAM" id="SSF103473">
    <property type="entry name" value="MFS general substrate transporter"/>
    <property type="match status" value="1"/>
</dbReference>
<dbReference type="InterPro" id="IPR011701">
    <property type="entry name" value="MFS"/>
</dbReference>
<comment type="subcellular location">
    <subcellularLocation>
        <location evidence="1">Cell membrane</location>
        <topology evidence="1">Multi-pass membrane protein</topology>
    </subcellularLocation>
</comment>
<feature type="transmembrane region" description="Helical" evidence="7">
    <location>
        <begin position="12"/>
        <end position="31"/>
    </location>
</feature>
<evidence type="ECO:0000256" key="1">
    <source>
        <dbReference type="ARBA" id="ARBA00004651"/>
    </source>
</evidence>
<feature type="transmembrane region" description="Helical" evidence="7">
    <location>
        <begin position="356"/>
        <end position="374"/>
    </location>
</feature>
<feature type="transmembrane region" description="Helical" evidence="7">
    <location>
        <begin position="424"/>
        <end position="449"/>
    </location>
</feature>
<dbReference type="PANTHER" id="PTHR42718">
    <property type="entry name" value="MAJOR FACILITATOR SUPERFAMILY MULTIDRUG TRANSPORTER MFSC"/>
    <property type="match status" value="1"/>
</dbReference>
<accession>A0A0R2FYF1</accession>
<feature type="transmembrane region" description="Helical" evidence="7">
    <location>
        <begin position="51"/>
        <end position="70"/>
    </location>
</feature>
<evidence type="ECO:0000256" key="2">
    <source>
        <dbReference type="ARBA" id="ARBA00022448"/>
    </source>
</evidence>
<dbReference type="PANTHER" id="PTHR42718:SF43">
    <property type="entry name" value="LINCOMYCIN RESISTANCE PROTEIN LMRB"/>
    <property type="match status" value="1"/>
</dbReference>
<dbReference type="AlphaFoldDB" id="A0A0R2FYF1"/>
<comment type="caution">
    <text evidence="9">The sequence shown here is derived from an EMBL/GenBank/DDBJ whole genome shotgun (WGS) entry which is preliminary data.</text>
</comment>
<feature type="transmembrane region" description="Helical" evidence="7">
    <location>
        <begin position="199"/>
        <end position="220"/>
    </location>
</feature>
<dbReference type="PROSITE" id="PS50850">
    <property type="entry name" value="MFS"/>
    <property type="match status" value="1"/>
</dbReference>
<keyword evidence="10" id="KW-1185">Reference proteome</keyword>
<dbReference type="OrthoDB" id="9816041at2"/>
<feature type="transmembrane region" description="Helical" evidence="7">
    <location>
        <begin position="299"/>
        <end position="321"/>
    </location>
</feature>
<feature type="transmembrane region" description="Helical" evidence="7">
    <location>
        <begin position="395"/>
        <end position="418"/>
    </location>
</feature>
<dbReference type="PATRIC" id="fig|1123500.6.peg.247"/>
<dbReference type="GO" id="GO:0022857">
    <property type="term" value="F:transmembrane transporter activity"/>
    <property type="evidence" value="ECO:0007669"/>
    <property type="project" value="InterPro"/>
</dbReference>
<feature type="domain" description="Major facilitator superfamily (MFS) profile" evidence="8">
    <location>
        <begin position="9"/>
        <end position="453"/>
    </location>
</feature>
<dbReference type="PRINTS" id="PR01036">
    <property type="entry name" value="TCRTETB"/>
</dbReference>
<evidence type="ECO:0000259" key="8">
    <source>
        <dbReference type="PROSITE" id="PS50850"/>
    </source>
</evidence>